<dbReference type="SUPFAM" id="SSF56235">
    <property type="entry name" value="N-terminal nucleophile aminohydrolases (Ntn hydrolases)"/>
    <property type="match status" value="1"/>
</dbReference>
<gene>
    <name evidence="4" type="ORF">apy_13960</name>
</gene>
<dbReference type="Gene3D" id="2.30.120.10">
    <property type="match status" value="1"/>
</dbReference>
<evidence type="ECO:0000256" key="1">
    <source>
        <dbReference type="ARBA" id="ARBA00006586"/>
    </source>
</evidence>
<evidence type="ECO:0000256" key="2">
    <source>
        <dbReference type="ARBA" id="ARBA00022801"/>
    </source>
</evidence>
<evidence type="ECO:0000313" key="4">
    <source>
        <dbReference type="EMBL" id="GBF09671.1"/>
    </source>
</evidence>
<dbReference type="InterPro" id="IPR014395">
    <property type="entry name" value="Pen/GL7ACA/AHL_acylase"/>
</dbReference>
<dbReference type="Proteomes" id="UP000291213">
    <property type="component" value="Unassembled WGS sequence"/>
</dbReference>
<dbReference type="EMBL" id="BDMD01000082">
    <property type="protein sequence ID" value="GBF09671.1"/>
    <property type="molecule type" value="Genomic_DNA"/>
</dbReference>
<dbReference type="Gene3D" id="1.10.439.10">
    <property type="entry name" value="Penicillin Amidohydrolase, domain 1"/>
    <property type="match status" value="1"/>
</dbReference>
<evidence type="ECO:0000256" key="3">
    <source>
        <dbReference type="ARBA" id="ARBA00023145"/>
    </source>
</evidence>
<keyword evidence="2" id="KW-0378">Hydrolase</keyword>
<dbReference type="InterPro" id="IPR043147">
    <property type="entry name" value="Penicillin_amidase_A-knob"/>
</dbReference>
<protein>
    <submittedName>
        <fullName evidence="4">Penicillin acylase II</fullName>
    </submittedName>
</protein>
<dbReference type="GO" id="GO:0017000">
    <property type="term" value="P:antibiotic biosynthetic process"/>
    <property type="evidence" value="ECO:0007669"/>
    <property type="project" value="InterPro"/>
</dbReference>
<comment type="similarity">
    <text evidence="1">Belongs to the peptidase S45 family.</text>
</comment>
<dbReference type="InterPro" id="IPR023343">
    <property type="entry name" value="Penicillin_amidase_dom1"/>
</dbReference>
<dbReference type="Gene3D" id="1.10.1400.10">
    <property type="match status" value="1"/>
</dbReference>
<dbReference type="PIRSF" id="PIRSF001227">
    <property type="entry name" value="Pen_acylase"/>
    <property type="match status" value="1"/>
</dbReference>
<reference evidence="4 5" key="1">
    <citation type="submission" date="2017-02" db="EMBL/GenBank/DDBJ databases">
        <title>isolation and characterization of a novel temperate virus Aeropyrum globular virus 1 infecting hyperthermophilic archaeon Aeropyrum.</title>
        <authorList>
            <person name="Yumiya M."/>
            <person name="Yoshida T."/>
            <person name="Sako Y."/>
        </authorList>
    </citation>
    <scope>NUCLEOTIDE SEQUENCE [LARGE SCALE GENOMIC DNA]</scope>
    <source>
        <strain evidence="4 5">YK1-12-2013</strain>
    </source>
</reference>
<dbReference type="Gene3D" id="3.60.20.10">
    <property type="entry name" value="Glutamine Phosphoribosylpyrophosphate, subunit 1, domain 1"/>
    <property type="match status" value="1"/>
</dbReference>
<comment type="caution">
    <text evidence="4">The sequence shown here is derived from an EMBL/GenBank/DDBJ whole genome shotgun (WGS) entry which is preliminary data.</text>
</comment>
<dbReference type="InterPro" id="IPR043146">
    <property type="entry name" value="Penicillin_amidase_N_B-knob"/>
</dbReference>
<dbReference type="AlphaFoldDB" id="A0A401HB49"/>
<keyword evidence="3" id="KW-0865">Zymogen</keyword>
<evidence type="ECO:0000313" key="5">
    <source>
        <dbReference type="Proteomes" id="UP000291213"/>
    </source>
</evidence>
<name>A0A401HB49_AERPX</name>
<sequence length="835" mass="92122">MIILLSVPLVNPLAASLLDPKNGIIGGLGLDPPSVELRLPEDITGEAKVYFDDAGVPYIHASSDEAAFYAAGWVHASLRLFQMDVFRRVGLGELSGLVGEAGLEADRRAAILGLRSIVDAEWRHIQNNPEFGEIARIVEAYTAGVNGYISYALKTGRLPVEYRVLGVKPSPWLPQDTLAMAKVLALMLSYSEDDLILDRLVRKWGPEVIVDFDIVGRSLNMSHASCDIAVGWGDVTGLEGPYNPLLSVEERREPLHEPEPLDLGYNPDLESIDAVVDRVLYMLSWNAASNNWVVSGSLTVSGNPLLANDPHLSLTAPGIWLPIVISSPGYSLAGVTIPGVPLVVIGRNSHVAWGFTNVGSDFTDFYRYQWVDENRYFYKGRIFGVEKSSIEAYVWDPLARSYRVQEISVARTIHGPVIEWQGERFAVSYTSARPTFEMIFLWLLNKASSVRDALSAQRYFYGPPQNMVVADSAGNIAYSPVGAYPERAALPTIETGYGPIVNTGFLPFDGSAGEGEWRGFKPYSSLPVLFNPPQGFVATANSKPFEGGCWDGLGWDYADRFRTERIYTLLQERSAEEPLDAGDMRDIQLDVEDLGLKTLVSLMVRVASGDGGHVLERYMDMLAEWAENPQMNVDDYKPTLALLASWYFVHDFWESLYGSEEHWRFIKLEYAEKALKAYLRGEDWVFNYFPEGTLEGMVNRSVERAVKTAETFFASPNPEAWVYGEMHYYNPEHLLSEALGFGECPAPGGPFTVNVAPPSSVSETHGAPVEAGPSVRLIADLSTTMLYMSLPGGSSGVPLSSFYDNLYWGYCRGEYHILTVGGEPPGGAKIVFRGG</sequence>
<dbReference type="GO" id="GO:0016811">
    <property type="term" value="F:hydrolase activity, acting on carbon-nitrogen (but not peptide) bonds, in linear amides"/>
    <property type="evidence" value="ECO:0007669"/>
    <property type="project" value="InterPro"/>
</dbReference>
<dbReference type="InterPro" id="IPR029055">
    <property type="entry name" value="Ntn_hydrolases_N"/>
</dbReference>
<accession>A0A401HB49</accession>
<proteinExistence type="inferred from homology"/>
<dbReference type="PANTHER" id="PTHR34218">
    <property type="entry name" value="PEPTIDASE S45 PENICILLIN AMIDASE"/>
    <property type="match status" value="1"/>
</dbReference>
<dbReference type="InterPro" id="IPR002692">
    <property type="entry name" value="S45"/>
</dbReference>
<dbReference type="PANTHER" id="PTHR34218:SF4">
    <property type="entry name" value="ACYL-HOMOSERINE LACTONE ACYLASE QUIP"/>
    <property type="match status" value="1"/>
</dbReference>
<dbReference type="CDD" id="cd03747">
    <property type="entry name" value="Ntn_PGA_like"/>
    <property type="match status" value="1"/>
</dbReference>
<dbReference type="Pfam" id="PF01804">
    <property type="entry name" value="Penicil_amidase"/>
    <property type="match status" value="1"/>
</dbReference>
<organism evidence="4 5">
    <name type="scientific">Aeropyrum pernix</name>
    <dbReference type="NCBI Taxonomy" id="56636"/>
    <lineage>
        <taxon>Archaea</taxon>
        <taxon>Thermoproteota</taxon>
        <taxon>Thermoprotei</taxon>
        <taxon>Desulfurococcales</taxon>
        <taxon>Desulfurococcaceae</taxon>
        <taxon>Aeropyrum</taxon>
    </lineage>
</organism>